<dbReference type="InterPro" id="IPR012677">
    <property type="entry name" value="Nucleotide-bd_a/b_plait_sf"/>
</dbReference>
<dbReference type="GO" id="GO:0003723">
    <property type="term" value="F:RNA binding"/>
    <property type="evidence" value="ECO:0007669"/>
    <property type="project" value="UniProtKB-KW"/>
</dbReference>
<dbReference type="AlphaFoldDB" id="A0A7R9IV05"/>
<dbReference type="InterPro" id="IPR035979">
    <property type="entry name" value="RBD_domain_sf"/>
</dbReference>
<dbReference type="PANTHER" id="PTHR10501">
    <property type="entry name" value="U1 SMALL NUCLEAR RIBONUCLEOPROTEIN A/U2 SMALL NUCLEAR RIBONUCLEOPROTEIN B"/>
    <property type="match status" value="1"/>
</dbReference>
<dbReference type="SUPFAM" id="SSF54928">
    <property type="entry name" value="RNA-binding domain, RBD"/>
    <property type="match status" value="1"/>
</dbReference>
<evidence type="ECO:0000256" key="1">
    <source>
        <dbReference type="ARBA" id="ARBA00022884"/>
    </source>
</evidence>
<sequence length="88" mass="9643">MITELFPGFCRLRMHTKGGSPVAFVEYQDVRFAAQAMNTLQGSFLLSSDRGAIRIEYAKSKMAELANALVMLSSIAEDGEIEVRISVG</sequence>
<keyword evidence="1" id="KW-0694">RNA-binding</keyword>
<name>A0A7R9IV05_TIMCA</name>
<accession>A0A7R9IV05</accession>
<dbReference type="EMBL" id="OE179077">
    <property type="protein sequence ID" value="CAD7567199.1"/>
    <property type="molecule type" value="Genomic_DNA"/>
</dbReference>
<protein>
    <submittedName>
        <fullName evidence="2">(California timema) hypothetical protein</fullName>
    </submittedName>
</protein>
<evidence type="ECO:0000313" key="2">
    <source>
        <dbReference type="EMBL" id="CAD7567199.1"/>
    </source>
</evidence>
<gene>
    <name evidence="2" type="ORF">TCMB3V08_LOCUS1</name>
</gene>
<proteinExistence type="predicted"/>
<organism evidence="2">
    <name type="scientific">Timema californicum</name>
    <name type="common">California timema</name>
    <name type="synonym">Walking stick</name>
    <dbReference type="NCBI Taxonomy" id="61474"/>
    <lineage>
        <taxon>Eukaryota</taxon>
        <taxon>Metazoa</taxon>
        <taxon>Ecdysozoa</taxon>
        <taxon>Arthropoda</taxon>
        <taxon>Hexapoda</taxon>
        <taxon>Insecta</taxon>
        <taxon>Pterygota</taxon>
        <taxon>Neoptera</taxon>
        <taxon>Polyneoptera</taxon>
        <taxon>Phasmatodea</taxon>
        <taxon>Timematodea</taxon>
        <taxon>Timematoidea</taxon>
        <taxon>Timematidae</taxon>
        <taxon>Timema</taxon>
    </lineage>
</organism>
<reference evidence="2" key="1">
    <citation type="submission" date="2020-11" db="EMBL/GenBank/DDBJ databases">
        <authorList>
            <person name="Tran Van P."/>
        </authorList>
    </citation>
    <scope>NUCLEOTIDE SEQUENCE</scope>
</reference>
<dbReference type="Gene3D" id="3.30.70.330">
    <property type="match status" value="1"/>
</dbReference>